<dbReference type="STRING" id="582402.Hbal_2806"/>
<evidence type="ECO:0000259" key="2">
    <source>
        <dbReference type="Pfam" id="PF20434"/>
    </source>
</evidence>
<dbReference type="AlphaFoldDB" id="C6XQI0"/>
<feature type="domain" description="BD-FAE-like" evidence="2">
    <location>
        <begin position="102"/>
        <end position="294"/>
    </location>
</feature>
<accession>C6XQI0</accession>
<dbReference type="Pfam" id="PF20434">
    <property type="entry name" value="BD-FAE"/>
    <property type="match status" value="1"/>
</dbReference>
<keyword evidence="4" id="KW-1185">Reference proteome</keyword>
<dbReference type="Proteomes" id="UP000002745">
    <property type="component" value="Chromosome"/>
</dbReference>
<dbReference type="InterPro" id="IPR029058">
    <property type="entry name" value="AB_hydrolase_fold"/>
</dbReference>
<dbReference type="Gene3D" id="3.40.50.1820">
    <property type="entry name" value="alpha/beta hydrolase"/>
    <property type="match status" value="1"/>
</dbReference>
<dbReference type="HOGENOM" id="CLU_012494_5_1_5"/>
<keyword evidence="1" id="KW-0378">Hydrolase</keyword>
<dbReference type="EMBL" id="CP001678">
    <property type="protein sequence ID" value="ACT60479.1"/>
    <property type="molecule type" value="Genomic_DNA"/>
</dbReference>
<dbReference type="InterPro" id="IPR049492">
    <property type="entry name" value="BD-FAE-like_dom"/>
</dbReference>
<dbReference type="GO" id="GO:0016787">
    <property type="term" value="F:hydrolase activity"/>
    <property type="evidence" value="ECO:0007669"/>
    <property type="project" value="UniProtKB-KW"/>
</dbReference>
<dbReference type="InterPro" id="IPR050300">
    <property type="entry name" value="GDXG_lipolytic_enzyme"/>
</dbReference>
<dbReference type="OrthoDB" id="9771666at2"/>
<name>C6XQI0_HIRBI</name>
<dbReference type="RefSeq" id="WP_015828629.1">
    <property type="nucleotide sequence ID" value="NC_012982.1"/>
</dbReference>
<dbReference type="eggNOG" id="COG0657">
    <property type="taxonomic scope" value="Bacteria"/>
</dbReference>
<dbReference type="KEGG" id="hba:Hbal_2806"/>
<proteinExistence type="predicted"/>
<dbReference type="PANTHER" id="PTHR48081:SF6">
    <property type="entry name" value="PEPTIDASE S9 PROLYL OLIGOPEPTIDASE CATALYTIC DOMAIN-CONTAINING PROTEIN"/>
    <property type="match status" value="1"/>
</dbReference>
<reference evidence="4" key="1">
    <citation type="journal article" date="2011" name="J. Bacteriol.">
        <title>Genome sequences of eight morphologically diverse alphaproteobacteria.</title>
        <authorList>
            <consortium name="US DOE Joint Genome Institute"/>
            <person name="Brown P.J."/>
            <person name="Kysela D.T."/>
            <person name="Buechlein A."/>
            <person name="Hemmerich C."/>
            <person name="Brun Y.V."/>
        </authorList>
    </citation>
    <scope>NUCLEOTIDE SEQUENCE [LARGE SCALE GENOMIC DNA]</scope>
    <source>
        <strain evidence="4">ATCC 49814 / DSM 5838 / IFAM 1418</strain>
    </source>
</reference>
<organism evidence="3 4">
    <name type="scientific">Hirschia baltica (strain ATCC 49814 / DSM 5838 / IFAM 1418)</name>
    <dbReference type="NCBI Taxonomy" id="582402"/>
    <lineage>
        <taxon>Bacteria</taxon>
        <taxon>Pseudomonadati</taxon>
        <taxon>Pseudomonadota</taxon>
        <taxon>Alphaproteobacteria</taxon>
        <taxon>Hyphomonadales</taxon>
        <taxon>Hyphomonadaceae</taxon>
        <taxon>Hirschia</taxon>
    </lineage>
</organism>
<evidence type="ECO:0000313" key="4">
    <source>
        <dbReference type="Proteomes" id="UP000002745"/>
    </source>
</evidence>
<sequence>MSLRNLGLIGILILATIQTGCVSLQNRENQVSRSAFPEELLVEVDRQPDLEISLWPEGAPGSNEATDALSQHYVERENQYNLPDRAALEVTDPTIKLFQAENPNGSVLLIIPGGGYNHVVVEKEGYEGARLFNKLGVTVYVMTYRLPHQGWGDGPDTPLQDAQRAVRLIRSRALVDDIDPARIAVMGFSAGGHVAGSLLTRYNADVYDGIDAIDDLSAKPDLGALIYPVISMDKAITHTGSREKLIGESPNLEQVQKYSVELNLEDLPPPTFIMHAADDRAVPVENSLRMYSALLKNGVQSELHVFSTGGHGFGVRGLKDKPQAAWPELFFNFGLHVGTFEK</sequence>
<dbReference type="PANTHER" id="PTHR48081">
    <property type="entry name" value="AB HYDROLASE SUPERFAMILY PROTEIN C4A8.06C"/>
    <property type="match status" value="1"/>
</dbReference>
<evidence type="ECO:0000313" key="3">
    <source>
        <dbReference type="EMBL" id="ACT60479.1"/>
    </source>
</evidence>
<evidence type="ECO:0000256" key="1">
    <source>
        <dbReference type="ARBA" id="ARBA00022801"/>
    </source>
</evidence>
<gene>
    <name evidence="3" type="ordered locus">Hbal_2806</name>
</gene>
<protein>
    <recommendedName>
        <fullName evidence="2">BD-FAE-like domain-containing protein</fullName>
    </recommendedName>
</protein>
<dbReference type="SUPFAM" id="SSF53474">
    <property type="entry name" value="alpha/beta-Hydrolases"/>
    <property type="match status" value="1"/>
</dbReference>